<proteinExistence type="predicted"/>
<dbReference type="Proteomes" id="UP001060215">
    <property type="component" value="Chromosome 7"/>
</dbReference>
<dbReference type="EMBL" id="CM045764">
    <property type="protein sequence ID" value="KAI8007686.1"/>
    <property type="molecule type" value="Genomic_DNA"/>
</dbReference>
<keyword evidence="2" id="KW-1185">Reference proteome</keyword>
<comment type="caution">
    <text evidence="1">The sequence shown here is derived from an EMBL/GenBank/DDBJ whole genome shotgun (WGS) entry which is preliminary data.</text>
</comment>
<evidence type="ECO:0000313" key="2">
    <source>
        <dbReference type="Proteomes" id="UP001060215"/>
    </source>
</evidence>
<sequence>MLCVVWLSEKGIWLPRLDGWAFQDVIAIPPSTIQDPIDNPSKPPKLLKKSRGEQSTVIILSGIIKRVPTC</sequence>
<evidence type="ECO:0000313" key="1">
    <source>
        <dbReference type="EMBL" id="KAI8007686.1"/>
    </source>
</evidence>
<protein>
    <submittedName>
        <fullName evidence="1">Uncharacterized protein</fullName>
    </submittedName>
</protein>
<accession>A0ACC0H684</accession>
<reference evidence="1 2" key="1">
    <citation type="journal article" date="2022" name="Plant J.">
        <title>Chromosome-level genome of Camellia lanceoleosa provides a valuable resource for understanding genome evolution and self-incompatibility.</title>
        <authorList>
            <person name="Gong W."/>
            <person name="Xiao S."/>
            <person name="Wang L."/>
            <person name="Liao Z."/>
            <person name="Chang Y."/>
            <person name="Mo W."/>
            <person name="Hu G."/>
            <person name="Li W."/>
            <person name="Zhao G."/>
            <person name="Zhu H."/>
            <person name="Hu X."/>
            <person name="Ji K."/>
            <person name="Xiang X."/>
            <person name="Song Q."/>
            <person name="Yuan D."/>
            <person name="Jin S."/>
            <person name="Zhang L."/>
        </authorList>
    </citation>
    <scope>NUCLEOTIDE SEQUENCE [LARGE SCALE GENOMIC DNA]</scope>
    <source>
        <strain evidence="1">SQ_2022a</strain>
    </source>
</reference>
<gene>
    <name evidence="1" type="ORF">LOK49_LG07G01421</name>
</gene>
<name>A0ACC0H684_9ERIC</name>
<organism evidence="1 2">
    <name type="scientific">Camellia lanceoleosa</name>
    <dbReference type="NCBI Taxonomy" id="1840588"/>
    <lineage>
        <taxon>Eukaryota</taxon>
        <taxon>Viridiplantae</taxon>
        <taxon>Streptophyta</taxon>
        <taxon>Embryophyta</taxon>
        <taxon>Tracheophyta</taxon>
        <taxon>Spermatophyta</taxon>
        <taxon>Magnoliopsida</taxon>
        <taxon>eudicotyledons</taxon>
        <taxon>Gunneridae</taxon>
        <taxon>Pentapetalae</taxon>
        <taxon>asterids</taxon>
        <taxon>Ericales</taxon>
        <taxon>Theaceae</taxon>
        <taxon>Camellia</taxon>
    </lineage>
</organism>